<gene>
    <name evidence="2" type="ORF">AOQ84DRAFT_306811</name>
</gene>
<dbReference type="PANTHER" id="PTHR12203:SF22">
    <property type="entry name" value="CAPSULE ASSOCIATED PROTEIN"/>
    <property type="match status" value="1"/>
</dbReference>
<dbReference type="OrthoDB" id="541052at2759"/>
<evidence type="ECO:0000313" key="3">
    <source>
        <dbReference type="Proteomes" id="UP000250140"/>
    </source>
</evidence>
<dbReference type="AlphaFoldDB" id="A0A8E2EMB9"/>
<keyword evidence="3" id="KW-1185">Reference proteome</keyword>
<dbReference type="Proteomes" id="UP000250140">
    <property type="component" value="Unassembled WGS sequence"/>
</dbReference>
<proteinExistence type="predicted"/>
<reference evidence="2 3" key="1">
    <citation type="journal article" date="2016" name="Nat. Commun.">
        <title>Ectomycorrhizal ecology is imprinted in the genome of the dominant symbiotic fungus Cenococcum geophilum.</title>
        <authorList>
            <consortium name="DOE Joint Genome Institute"/>
            <person name="Peter M."/>
            <person name="Kohler A."/>
            <person name="Ohm R.A."/>
            <person name="Kuo A."/>
            <person name="Krutzmann J."/>
            <person name="Morin E."/>
            <person name="Arend M."/>
            <person name="Barry K.W."/>
            <person name="Binder M."/>
            <person name="Choi C."/>
            <person name="Clum A."/>
            <person name="Copeland A."/>
            <person name="Grisel N."/>
            <person name="Haridas S."/>
            <person name="Kipfer T."/>
            <person name="LaButti K."/>
            <person name="Lindquist E."/>
            <person name="Lipzen A."/>
            <person name="Maire R."/>
            <person name="Meier B."/>
            <person name="Mihaltcheva S."/>
            <person name="Molinier V."/>
            <person name="Murat C."/>
            <person name="Poggeler S."/>
            <person name="Quandt C.A."/>
            <person name="Sperisen C."/>
            <person name="Tritt A."/>
            <person name="Tisserant E."/>
            <person name="Crous P.W."/>
            <person name="Henrissat B."/>
            <person name="Nehls U."/>
            <person name="Egli S."/>
            <person name="Spatafora J.W."/>
            <person name="Grigoriev I.V."/>
            <person name="Martin F.M."/>
        </authorList>
    </citation>
    <scope>NUCLEOTIDE SEQUENCE [LARGE SCALE GENOMIC DNA]</scope>
    <source>
        <strain evidence="2 3">CBS 207.34</strain>
    </source>
</reference>
<dbReference type="SMART" id="SM00672">
    <property type="entry name" value="CAP10"/>
    <property type="match status" value="1"/>
</dbReference>
<name>A0A8E2EMB9_9PEZI</name>
<dbReference type="GO" id="GO:0016740">
    <property type="term" value="F:transferase activity"/>
    <property type="evidence" value="ECO:0007669"/>
    <property type="project" value="UniProtKB-KW"/>
</dbReference>
<protein>
    <submittedName>
        <fullName evidence="2">Glycosyltransferase family 90 protein</fullName>
    </submittedName>
</protein>
<feature type="domain" description="Glycosyl transferase CAP10" evidence="1">
    <location>
        <begin position="320"/>
        <end position="624"/>
    </location>
</feature>
<accession>A0A8E2EMB9</accession>
<dbReference type="EMBL" id="KV751140">
    <property type="protein sequence ID" value="OCL01392.1"/>
    <property type="molecule type" value="Genomic_DNA"/>
</dbReference>
<organism evidence="2 3">
    <name type="scientific">Glonium stellatum</name>
    <dbReference type="NCBI Taxonomy" id="574774"/>
    <lineage>
        <taxon>Eukaryota</taxon>
        <taxon>Fungi</taxon>
        <taxon>Dikarya</taxon>
        <taxon>Ascomycota</taxon>
        <taxon>Pezizomycotina</taxon>
        <taxon>Dothideomycetes</taxon>
        <taxon>Pleosporomycetidae</taxon>
        <taxon>Gloniales</taxon>
        <taxon>Gloniaceae</taxon>
        <taxon>Glonium</taxon>
    </lineage>
</organism>
<keyword evidence="2" id="KW-0808">Transferase</keyword>
<dbReference type="InterPro" id="IPR006598">
    <property type="entry name" value="CAP10"/>
</dbReference>
<dbReference type="InterPro" id="IPR051091">
    <property type="entry name" value="O-Glucosyltr/Glycosyltrsf_90"/>
</dbReference>
<dbReference type="PANTHER" id="PTHR12203">
    <property type="entry name" value="KDEL LYS-ASP-GLU-LEU CONTAINING - RELATED"/>
    <property type="match status" value="1"/>
</dbReference>
<sequence>MHSSTFPKPSWRFLQFLALTTTLLVATILLTWTYGAPTHIPLSIPLSIPGLTHGSYEHPVDELIAAAEADFKAVLAKEVKSLDAAAKAYRKRRGRHPPPGFAEWYNFTVEHGALVVEDFFDRIYDDLGPFWGIEPRKIRQQAHSFDFVISVRNGSTTQKSDHERAWMNLWHQLIGTIEKFLPDVDVPINTMDESRLLVPWEMINDYMNDARYTMPPASDAISEFSGLGDLDNSTYDWKWQGPHITWPDSEKGRRPYWSLVRAACAPDTPTRKTPVFEDIWSDHPRPEHAAALLLPTSFPPNTLRGYVQNWTQATDPCYHPHLQGLHGTFVEPLSLSTSEKLFPLFGGSKLPMNNEILLPAAMYWSDMELYSGGEESHGLPWPKKNNSLIWRGAATGGRNKKENWPRFQRHRFLSMVNGTQVSTAELPPGEVDPSIAGIGPGGNFRLPPGNPYGVSVVSERHLGDWIGSFSDAEFMDLVCFPNENAPTCSYTNEFYSVTEMMPMKEQYAYKYLPDIDGNSFSGRYRGFLRSTSLPIKATVYKEWHDSRLFPWVHFVPMDNTFIDFYGIMEYFIGSDPEPTPKKGHDEAARKIAEQGQKWAETVLRREDMQIYVYRLLLEYARVSDDRRERLGFVEDLKAA</sequence>
<dbReference type="Pfam" id="PF05686">
    <property type="entry name" value="Glyco_transf_90"/>
    <property type="match status" value="1"/>
</dbReference>
<evidence type="ECO:0000259" key="1">
    <source>
        <dbReference type="SMART" id="SM00672"/>
    </source>
</evidence>
<evidence type="ECO:0000313" key="2">
    <source>
        <dbReference type="EMBL" id="OCL01392.1"/>
    </source>
</evidence>